<dbReference type="Proteomes" id="UP000332933">
    <property type="component" value="Unassembled WGS sequence"/>
</dbReference>
<accession>A0A485KVJ5</accession>
<evidence type="ECO:0000313" key="3">
    <source>
        <dbReference type="Proteomes" id="UP000332933"/>
    </source>
</evidence>
<keyword evidence="3" id="KW-1185">Reference proteome</keyword>
<reference evidence="2 3" key="1">
    <citation type="submission" date="2019-03" db="EMBL/GenBank/DDBJ databases">
        <authorList>
            <person name="Gaulin E."/>
            <person name="Dumas B."/>
        </authorList>
    </citation>
    <scope>NUCLEOTIDE SEQUENCE [LARGE SCALE GENOMIC DNA]</scope>
    <source>
        <strain evidence="2">CBS 568.67</strain>
    </source>
</reference>
<dbReference type="EMBL" id="CAADRA010005368">
    <property type="protein sequence ID" value="VFT89112.1"/>
    <property type="molecule type" value="Genomic_DNA"/>
</dbReference>
<name>A0A485KVJ5_9STRA</name>
<dbReference type="EMBL" id="VJMH01005347">
    <property type="protein sequence ID" value="KAF0697031.1"/>
    <property type="molecule type" value="Genomic_DNA"/>
</dbReference>
<evidence type="ECO:0000313" key="2">
    <source>
        <dbReference type="EMBL" id="VFT89112.1"/>
    </source>
</evidence>
<organism evidence="2 3">
    <name type="scientific">Aphanomyces stellatus</name>
    <dbReference type="NCBI Taxonomy" id="120398"/>
    <lineage>
        <taxon>Eukaryota</taxon>
        <taxon>Sar</taxon>
        <taxon>Stramenopiles</taxon>
        <taxon>Oomycota</taxon>
        <taxon>Saprolegniomycetes</taxon>
        <taxon>Saprolegniales</taxon>
        <taxon>Verrucalvaceae</taxon>
        <taxon>Aphanomyces</taxon>
    </lineage>
</organism>
<reference evidence="1" key="2">
    <citation type="submission" date="2019-06" db="EMBL/GenBank/DDBJ databases">
        <title>Genomics analysis of Aphanomyces spp. identifies a new class of oomycete effector associated with host adaptation.</title>
        <authorList>
            <person name="Gaulin E."/>
        </authorList>
    </citation>
    <scope>NUCLEOTIDE SEQUENCE</scope>
    <source>
        <strain evidence="1">CBS 578.67</strain>
    </source>
</reference>
<protein>
    <submittedName>
        <fullName evidence="2">Aste57867_12259 protein</fullName>
    </submittedName>
</protein>
<sequence>MLLVPATVATHSIARAKSLPTGLHFTTTDAPSTPLPSRTWYHGQAAIIRWEPPTAVSEIRILLFRASSPTFCAIVADHVENNGLFVLPRVPHTFPPRDDYVLRILSVDGHTDSTCFAIRA</sequence>
<dbReference type="AlphaFoldDB" id="A0A485KVJ5"/>
<evidence type="ECO:0000313" key="1">
    <source>
        <dbReference type="EMBL" id="KAF0697031.1"/>
    </source>
</evidence>
<gene>
    <name evidence="2" type="primary">Aste57867_12259</name>
    <name evidence="1" type="ORF">As57867_012214</name>
    <name evidence="2" type="ORF">ASTE57867_12259</name>
</gene>
<proteinExistence type="predicted"/>